<accession>A0A0F9EYU2</accession>
<evidence type="ECO:0000313" key="1">
    <source>
        <dbReference type="EMBL" id="KKL79229.1"/>
    </source>
</evidence>
<name>A0A0F9EYU2_9ZZZZ</name>
<comment type="caution">
    <text evidence="1">The sequence shown here is derived from an EMBL/GenBank/DDBJ whole genome shotgun (WGS) entry which is preliminary data.</text>
</comment>
<gene>
    <name evidence="1" type="ORF">LCGC14_2016990</name>
</gene>
<protein>
    <submittedName>
        <fullName evidence="1">Uncharacterized protein</fullName>
    </submittedName>
</protein>
<proteinExistence type="predicted"/>
<feature type="non-terminal residue" evidence="1">
    <location>
        <position position="1"/>
    </location>
</feature>
<sequence length="77" mass="8855">KAQGIRVWHNVISGEKFDTFHKVTLGTVKDVMETLATRKPEEQVQITYRPEQASERTQDGRTWVSYAGTLGFYLPKK</sequence>
<dbReference type="AlphaFoldDB" id="A0A0F9EYU2"/>
<dbReference type="EMBL" id="LAZR01023230">
    <property type="protein sequence ID" value="KKL79229.1"/>
    <property type="molecule type" value="Genomic_DNA"/>
</dbReference>
<reference evidence="1" key="1">
    <citation type="journal article" date="2015" name="Nature">
        <title>Complex archaea that bridge the gap between prokaryotes and eukaryotes.</title>
        <authorList>
            <person name="Spang A."/>
            <person name="Saw J.H."/>
            <person name="Jorgensen S.L."/>
            <person name="Zaremba-Niedzwiedzka K."/>
            <person name="Martijn J."/>
            <person name="Lind A.E."/>
            <person name="van Eijk R."/>
            <person name="Schleper C."/>
            <person name="Guy L."/>
            <person name="Ettema T.J."/>
        </authorList>
    </citation>
    <scope>NUCLEOTIDE SEQUENCE</scope>
</reference>
<organism evidence="1">
    <name type="scientific">marine sediment metagenome</name>
    <dbReference type="NCBI Taxonomy" id="412755"/>
    <lineage>
        <taxon>unclassified sequences</taxon>
        <taxon>metagenomes</taxon>
        <taxon>ecological metagenomes</taxon>
    </lineage>
</organism>